<evidence type="ECO:0000256" key="9">
    <source>
        <dbReference type="ARBA" id="ARBA00023004"/>
    </source>
</evidence>
<evidence type="ECO:0000256" key="10">
    <source>
        <dbReference type="ARBA" id="ARBA00023027"/>
    </source>
</evidence>
<dbReference type="InterPro" id="IPR009050">
    <property type="entry name" value="Globin-like_sf"/>
</dbReference>
<evidence type="ECO:0000256" key="13">
    <source>
        <dbReference type="ARBA" id="ARBA00049433"/>
    </source>
</evidence>
<evidence type="ECO:0000256" key="8">
    <source>
        <dbReference type="ARBA" id="ARBA00022857"/>
    </source>
</evidence>
<comment type="catalytic activity">
    <reaction evidence="13">
        <text>2 nitric oxide + NADPH + 2 O2 = 2 nitrate + NADP(+) + H(+)</text>
        <dbReference type="Rhea" id="RHEA:19465"/>
        <dbReference type="ChEBI" id="CHEBI:15378"/>
        <dbReference type="ChEBI" id="CHEBI:15379"/>
        <dbReference type="ChEBI" id="CHEBI:16480"/>
        <dbReference type="ChEBI" id="CHEBI:17632"/>
        <dbReference type="ChEBI" id="CHEBI:57783"/>
        <dbReference type="ChEBI" id="CHEBI:58349"/>
        <dbReference type="EC" id="1.14.12.17"/>
    </reaction>
</comment>
<organism evidence="17 18">
    <name type="scientific">Stenotrophomonas nematodicola</name>
    <dbReference type="NCBI Taxonomy" id="2656746"/>
    <lineage>
        <taxon>Bacteria</taxon>
        <taxon>Pseudomonadati</taxon>
        <taxon>Pseudomonadota</taxon>
        <taxon>Gammaproteobacteria</taxon>
        <taxon>Lysobacterales</taxon>
        <taxon>Lysobacteraceae</taxon>
        <taxon>Stenotrophomonas</taxon>
    </lineage>
</organism>
<evidence type="ECO:0000313" key="18">
    <source>
        <dbReference type="Proteomes" id="UP001605261"/>
    </source>
</evidence>
<evidence type="ECO:0000256" key="7">
    <source>
        <dbReference type="ARBA" id="ARBA00022723"/>
    </source>
</evidence>
<feature type="domain" description="FAD-binding FR-type" evidence="16">
    <location>
        <begin position="153"/>
        <end position="256"/>
    </location>
</feature>
<dbReference type="EC" id="1.14.12.17" evidence="3"/>
<keyword evidence="5 14" id="KW-0349">Heme</keyword>
<keyword evidence="8" id="KW-0521">NADP</keyword>
<dbReference type="RefSeq" id="WP_394162018.1">
    <property type="nucleotide sequence ID" value="NZ_JBHGCJ010000003.1"/>
</dbReference>
<dbReference type="Pfam" id="PF00970">
    <property type="entry name" value="FAD_binding_6"/>
    <property type="match status" value="1"/>
</dbReference>
<dbReference type="InterPro" id="IPR017927">
    <property type="entry name" value="FAD-bd_FR_type"/>
</dbReference>
<evidence type="ECO:0000259" key="16">
    <source>
        <dbReference type="PROSITE" id="PS51384"/>
    </source>
</evidence>
<keyword evidence="14" id="KW-0813">Transport</keyword>
<dbReference type="Gene3D" id="2.40.30.10">
    <property type="entry name" value="Translation factors"/>
    <property type="match status" value="1"/>
</dbReference>
<reference evidence="17 18" key="1">
    <citation type="submission" date="2024-09" db="EMBL/GenBank/DDBJ databases">
        <authorList>
            <consortium name="All-Russian atlas of soil microorganisms"/>
            <consortium name="as a basis for the search for new antimicrobial producers and enzymes with unique properties"/>
            <person name="Sokolova E.A."/>
            <person name="Voronina E.N."/>
        </authorList>
    </citation>
    <scope>NUCLEOTIDE SEQUENCE [LARGE SCALE GENOMIC DNA]</scope>
    <source>
        <strain evidence="17 18">AF-22b-331.1</strain>
    </source>
</reference>
<dbReference type="InterPro" id="IPR008333">
    <property type="entry name" value="Cbr1-like_FAD-bd_dom"/>
</dbReference>
<dbReference type="PANTHER" id="PTHR43396">
    <property type="entry name" value="FLAVOHEMOPROTEIN"/>
    <property type="match status" value="1"/>
</dbReference>
<dbReference type="InterPro" id="IPR012292">
    <property type="entry name" value="Globin/Proto"/>
</dbReference>
<dbReference type="InterPro" id="IPR000971">
    <property type="entry name" value="Globin"/>
</dbReference>
<keyword evidence="4" id="KW-0216">Detoxification</keyword>
<evidence type="ECO:0000256" key="14">
    <source>
        <dbReference type="RuleBase" id="RU000356"/>
    </source>
</evidence>
<dbReference type="InterPro" id="IPR039261">
    <property type="entry name" value="FNR_nucleotide-bd"/>
</dbReference>
<keyword evidence="10" id="KW-0520">NAD</keyword>
<comment type="caution">
    <text evidence="17">The sequence shown here is derived from an EMBL/GenBank/DDBJ whole genome shotgun (WGS) entry which is preliminary data.</text>
</comment>
<comment type="cofactor">
    <cofactor evidence="1">
        <name>heme b</name>
        <dbReference type="ChEBI" id="CHEBI:60344"/>
    </cofactor>
</comment>
<dbReference type="EMBL" id="JBHGCJ010000003">
    <property type="protein sequence ID" value="MFG6108699.1"/>
    <property type="molecule type" value="Genomic_DNA"/>
</dbReference>
<dbReference type="SUPFAM" id="SSF63380">
    <property type="entry name" value="Riboflavin synthase domain-like"/>
    <property type="match status" value="1"/>
</dbReference>
<dbReference type="PRINTS" id="PR00410">
    <property type="entry name" value="PHEHYDRXLASE"/>
</dbReference>
<dbReference type="CDD" id="cd06184">
    <property type="entry name" value="flavohem_like_fad_nad_binding"/>
    <property type="match status" value="1"/>
</dbReference>
<gene>
    <name evidence="17" type="primary">hmpA</name>
    <name evidence="17" type="ORF">ACEU0G_002691</name>
</gene>
<keyword evidence="6 14" id="KW-0561">Oxygen transport</keyword>
<comment type="similarity">
    <text evidence="2">In the C-terminal section; belongs to the flavoprotein pyridine nucleotide cytochrome reductase family.</text>
</comment>
<dbReference type="NCBIfam" id="NF009805">
    <property type="entry name" value="PRK13289.1"/>
    <property type="match status" value="1"/>
</dbReference>
<evidence type="ECO:0000259" key="15">
    <source>
        <dbReference type="PROSITE" id="PS01033"/>
    </source>
</evidence>
<evidence type="ECO:0000256" key="3">
    <source>
        <dbReference type="ARBA" id="ARBA00012229"/>
    </source>
</evidence>
<evidence type="ECO:0000256" key="2">
    <source>
        <dbReference type="ARBA" id="ARBA00006401"/>
    </source>
</evidence>
<sequence>MLSNDVRAIVSSTVPLLEQGGEALITHFYQSMLSAHPEVRPYFNATHQASGDQPRALANGVLMYARNIDRLEALGPLASQIVNKHVALQIQPAHYDIVGKCLIGAIGEVLGPAIATPAVLSAWTEAYGQLAAILIGAETARYEAQAQAVGGWRGDRAFRVTDKVVESEEITSFHLAPVDGGPVMDFAPGQYIGLHIVVQGEELRRNYSLSASPNGETYRISVKREPGGVVSNHLHDHVHVDSELLLNAPSGAFTLVPGSRPITFVSAGVGITPILPLLQQALGTGRQVTLIQCARDSKVHAFKHHIDSSADHYPQLQRYYCYDHDEGLEQDAPHGIGYLTLDRLQQWLPAAQEGKRDVDVYFLGPKPFMRMMCRHLAEAGVPGDQVHYEFFGPASSLQ</sequence>
<evidence type="ECO:0000313" key="17">
    <source>
        <dbReference type="EMBL" id="MFG6108699.1"/>
    </source>
</evidence>
<protein>
    <recommendedName>
        <fullName evidence="3">nitric oxide dioxygenase</fullName>
        <ecNumber evidence="3">1.14.12.17</ecNumber>
    </recommendedName>
</protein>
<evidence type="ECO:0000256" key="1">
    <source>
        <dbReference type="ARBA" id="ARBA00001970"/>
    </source>
</evidence>
<dbReference type="CDD" id="cd08922">
    <property type="entry name" value="FHb-globin"/>
    <property type="match status" value="1"/>
</dbReference>
<dbReference type="InterPro" id="IPR017938">
    <property type="entry name" value="Riboflavin_synthase-like_b-brl"/>
</dbReference>
<evidence type="ECO:0000256" key="12">
    <source>
        <dbReference type="ARBA" id="ARBA00048649"/>
    </source>
</evidence>
<keyword evidence="17" id="KW-0560">Oxidoreductase</keyword>
<keyword evidence="18" id="KW-1185">Reference proteome</keyword>
<evidence type="ECO:0000256" key="11">
    <source>
        <dbReference type="ARBA" id="ARBA00025094"/>
    </source>
</evidence>
<dbReference type="Pfam" id="PF00175">
    <property type="entry name" value="NAD_binding_1"/>
    <property type="match status" value="1"/>
</dbReference>
<dbReference type="PROSITE" id="PS51384">
    <property type="entry name" value="FAD_FR"/>
    <property type="match status" value="1"/>
</dbReference>
<dbReference type="Gene3D" id="3.40.50.80">
    <property type="entry name" value="Nucleotide-binding domain of ferredoxin-NADP reductase (FNR) module"/>
    <property type="match status" value="1"/>
</dbReference>
<feature type="domain" description="Globin" evidence="15">
    <location>
        <begin position="1"/>
        <end position="139"/>
    </location>
</feature>
<evidence type="ECO:0000256" key="4">
    <source>
        <dbReference type="ARBA" id="ARBA00022575"/>
    </source>
</evidence>
<comment type="catalytic activity">
    <reaction evidence="12">
        <text>2 nitric oxide + NADH + 2 O2 = 2 nitrate + NAD(+) + H(+)</text>
        <dbReference type="Rhea" id="RHEA:19469"/>
        <dbReference type="ChEBI" id="CHEBI:15378"/>
        <dbReference type="ChEBI" id="CHEBI:15379"/>
        <dbReference type="ChEBI" id="CHEBI:16480"/>
        <dbReference type="ChEBI" id="CHEBI:17632"/>
        <dbReference type="ChEBI" id="CHEBI:57540"/>
        <dbReference type="ChEBI" id="CHEBI:57945"/>
        <dbReference type="EC" id="1.14.12.17"/>
    </reaction>
</comment>
<dbReference type="PROSITE" id="PS01033">
    <property type="entry name" value="GLOBIN"/>
    <property type="match status" value="1"/>
</dbReference>
<keyword evidence="7" id="KW-0479">Metal-binding</keyword>
<name>A0ABW7CV97_9GAMM</name>
<comment type="similarity">
    <text evidence="14">Belongs to the globin family.</text>
</comment>
<keyword evidence="9" id="KW-0408">Iron</keyword>
<proteinExistence type="inferred from homology"/>
<accession>A0ABW7CV97</accession>
<evidence type="ECO:0000256" key="6">
    <source>
        <dbReference type="ARBA" id="ARBA00022621"/>
    </source>
</evidence>
<dbReference type="SUPFAM" id="SSF46458">
    <property type="entry name" value="Globin-like"/>
    <property type="match status" value="1"/>
</dbReference>
<dbReference type="Pfam" id="PF00042">
    <property type="entry name" value="Globin"/>
    <property type="match status" value="1"/>
</dbReference>
<dbReference type="SUPFAM" id="SSF52343">
    <property type="entry name" value="Ferredoxin reductase-like, C-terminal NADP-linked domain"/>
    <property type="match status" value="1"/>
</dbReference>
<dbReference type="InterPro" id="IPR001433">
    <property type="entry name" value="OxRdtase_FAD/NAD-bd"/>
</dbReference>
<evidence type="ECO:0000256" key="5">
    <source>
        <dbReference type="ARBA" id="ARBA00022617"/>
    </source>
</evidence>
<dbReference type="PANTHER" id="PTHR43396:SF3">
    <property type="entry name" value="FLAVOHEMOPROTEIN"/>
    <property type="match status" value="1"/>
</dbReference>
<dbReference type="Gene3D" id="1.10.490.10">
    <property type="entry name" value="Globins"/>
    <property type="match status" value="1"/>
</dbReference>
<dbReference type="Proteomes" id="UP001605261">
    <property type="component" value="Unassembled WGS sequence"/>
</dbReference>
<dbReference type="GO" id="GO:0008941">
    <property type="term" value="F:nitric oxide dioxygenase NAD(P)H activity"/>
    <property type="evidence" value="ECO:0007669"/>
    <property type="project" value="UniProtKB-EC"/>
</dbReference>
<comment type="function">
    <text evidence="11">Is involved in NO detoxification in an aerobic process, termed nitric oxide dioxygenase (NOD) reaction that utilizes O(2) and NAD(P)H to convert NO to nitrate, which protects the bacterium from various noxious nitrogen compounds. Therefore, plays a central role in the inducible response to nitrosative stress.</text>
</comment>